<evidence type="ECO:0000313" key="2">
    <source>
        <dbReference type="EMBL" id="KAJ7416316.1"/>
    </source>
</evidence>
<feature type="compositionally biased region" description="Polar residues" evidence="1">
    <location>
        <begin position="42"/>
        <end position="69"/>
    </location>
</feature>
<proteinExistence type="predicted"/>
<keyword evidence="3" id="KW-1185">Reference proteome</keyword>
<comment type="caution">
    <text evidence="2">The sequence shown here is derived from an EMBL/GenBank/DDBJ whole genome shotgun (WGS) entry which is preliminary data.</text>
</comment>
<evidence type="ECO:0000313" key="3">
    <source>
        <dbReference type="Proteomes" id="UP001145742"/>
    </source>
</evidence>
<sequence length="187" mass="20510">MEDPVFTGTSQNVNETNVCEVSDSEEGKGDNLYDDVHEDSPSHSSITNIPENMDGSQENSEDSCSNSVASLHGDDGENSSSHHRADGENDSSSPHGAGEDHPYQQMDLISPALEDTHVEGTMFESNLHFPPDFQLRQRQSTYSNSSTSLKFPLNNNSGETNNFQEDFEIYIFVKTPTVTAGRFAVGQ</sequence>
<protein>
    <submittedName>
        <fullName evidence="2">Uncharacterized protein</fullName>
    </submittedName>
</protein>
<organism evidence="2 3">
    <name type="scientific">Willisornis vidua</name>
    <name type="common">Xingu scale-backed antbird</name>
    <dbReference type="NCBI Taxonomy" id="1566151"/>
    <lineage>
        <taxon>Eukaryota</taxon>
        <taxon>Metazoa</taxon>
        <taxon>Chordata</taxon>
        <taxon>Craniata</taxon>
        <taxon>Vertebrata</taxon>
        <taxon>Euteleostomi</taxon>
        <taxon>Archelosauria</taxon>
        <taxon>Archosauria</taxon>
        <taxon>Dinosauria</taxon>
        <taxon>Saurischia</taxon>
        <taxon>Theropoda</taxon>
        <taxon>Coelurosauria</taxon>
        <taxon>Aves</taxon>
        <taxon>Neognathae</taxon>
        <taxon>Neoaves</taxon>
        <taxon>Telluraves</taxon>
        <taxon>Australaves</taxon>
        <taxon>Passeriformes</taxon>
        <taxon>Thamnophilidae</taxon>
        <taxon>Willisornis</taxon>
    </lineage>
</organism>
<dbReference type="EMBL" id="WHWB01033841">
    <property type="protein sequence ID" value="KAJ7416316.1"/>
    <property type="molecule type" value="Genomic_DNA"/>
</dbReference>
<reference evidence="2" key="1">
    <citation type="submission" date="2019-10" db="EMBL/GenBank/DDBJ databases">
        <authorList>
            <person name="Soares A.E.R."/>
            <person name="Aleixo A."/>
            <person name="Schneider P."/>
            <person name="Miyaki C.Y."/>
            <person name="Schneider M.P."/>
            <person name="Mello C."/>
            <person name="Vasconcelos A.T.R."/>
        </authorList>
    </citation>
    <scope>NUCLEOTIDE SEQUENCE</scope>
    <source>
        <tissue evidence="2">Muscle</tissue>
    </source>
</reference>
<gene>
    <name evidence="2" type="ORF">WISP_72357</name>
</gene>
<feature type="compositionally biased region" description="Basic and acidic residues" evidence="1">
    <location>
        <begin position="25"/>
        <end position="41"/>
    </location>
</feature>
<evidence type="ECO:0000256" key="1">
    <source>
        <dbReference type="SAM" id="MobiDB-lite"/>
    </source>
</evidence>
<dbReference type="Proteomes" id="UP001145742">
    <property type="component" value="Unassembled WGS sequence"/>
</dbReference>
<accession>A0ABQ9D7T6</accession>
<feature type="compositionally biased region" description="Polar residues" evidence="1">
    <location>
        <begin position="7"/>
        <end position="19"/>
    </location>
</feature>
<name>A0ABQ9D7T6_9PASS</name>
<feature type="region of interest" description="Disordered" evidence="1">
    <location>
        <begin position="1"/>
        <end position="103"/>
    </location>
</feature>